<keyword evidence="2" id="KW-0677">Repeat</keyword>
<dbReference type="InterPro" id="IPR020019">
    <property type="entry name" value="AcTrfase_PglD-like"/>
</dbReference>
<evidence type="ECO:0000313" key="4">
    <source>
        <dbReference type="EMBL" id="MCY9692647.1"/>
    </source>
</evidence>
<dbReference type="Pfam" id="PF17836">
    <property type="entry name" value="PglD_N"/>
    <property type="match status" value="1"/>
</dbReference>
<dbReference type="SUPFAM" id="SSF51161">
    <property type="entry name" value="Trimeric LpxA-like enzymes"/>
    <property type="match status" value="1"/>
</dbReference>
<comment type="caution">
    <text evidence="4">The sequence shown here is derived from an EMBL/GenBank/DDBJ whole genome shotgun (WGS) entry which is preliminary data.</text>
</comment>
<dbReference type="RefSeq" id="WP_268614159.1">
    <property type="nucleotide sequence ID" value="NZ_JAMDMX010000016.1"/>
</dbReference>
<dbReference type="PROSITE" id="PS00101">
    <property type="entry name" value="HEXAPEP_TRANSFERASES"/>
    <property type="match status" value="1"/>
</dbReference>
<keyword evidence="1" id="KW-0808">Transferase</keyword>
<gene>
    <name evidence="4" type="ORF">M5X19_07020</name>
</gene>
<organism evidence="4 5">
    <name type="scientific">Paenibacillus alginolyticus</name>
    <dbReference type="NCBI Taxonomy" id="59839"/>
    <lineage>
        <taxon>Bacteria</taxon>
        <taxon>Bacillati</taxon>
        <taxon>Bacillota</taxon>
        <taxon>Bacilli</taxon>
        <taxon>Bacillales</taxon>
        <taxon>Paenibacillaceae</taxon>
        <taxon>Paenibacillus</taxon>
    </lineage>
</organism>
<proteinExistence type="predicted"/>
<name>A0ABT4G8Y4_9BACL</name>
<dbReference type="PANTHER" id="PTHR43300:SF7">
    <property type="entry name" value="UDP-N-ACETYLBACILLOSAMINE N-ACETYLTRANSFERASE"/>
    <property type="match status" value="1"/>
</dbReference>
<keyword evidence="5" id="KW-1185">Reference proteome</keyword>
<dbReference type="Proteomes" id="UP001527099">
    <property type="component" value="Unassembled WGS sequence"/>
</dbReference>
<sequence>MELVVIGEGGHSKVIREIIRSKSDYKIIAILDDKYDELTVINDIYIGPISSAHLLLNRMNHLKFVIAIGNNEVRKLIVAKLGLSKECYISLIHDTAVVSTSASIGDGTVIMTGTIVNADAVIGDHVIINSGAIVEHDSQLGDYVHIAPRATLTGSVIAEAGAMIGAGATIIPGIKVGEWAVIGAGATVISDIPSYSTAVGTPARLIARAMFV</sequence>
<evidence type="ECO:0000256" key="2">
    <source>
        <dbReference type="ARBA" id="ARBA00022737"/>
    </source>
</evidence>
<evidence type="ECO:0000259" key="3">
    <source>
        <dbReference type="Pfam" id="PF17836"/>
    </source>
</evidence>
<dbReference type="PANTHER" id="PTHR43300">
    <property type="entry name" value="ACETYLTRANSFERASE"/>
    <property type="match status" value="1"/>
</dbReference>
<dbReference type="Pfam" id="PF00132">
    <property type="entry name" value="Hexapep"/>
    <property type="match status" value="2"/>
</dbReference>
<dbReference type="InterPro" id="IPR018357">
    <property type="entry name" value="Hexapep_transf_CS"/>
</dbReference>
<dbReference type="EMBL" id="JAMDMX010000016">
    <property type="protein sequence ID" value="MCY9692647.1"/>
    <property type="molecule type" value="Genomic_DNA"/>
</dbReference>
<dbReference type="InterPro" id="IPR001451">
    <property type="entry name" value="Hexapep"/>
</dbReference>
<evidence type="ECO:0000256" key="1">
    <source>
        <dbReference type="ARBA" id="ARBA00022679"/>
    </source>
</evidence>
<evidence type="ECO:0000313" key="5">
    <source>
        <dbReference type="Proteomes" id="UP001527099"/>
    </source>
</evidence>
<dbReference type="InterPro" id="IPR041561">
    <property type="entry name" value="PglD_N"/>
</dbReference>
<feature type="domain" description="PglD N-terminal" evidence="3">
    <location>
        <begin position="3"/>
        <end position="81"/>
    </location>
</feature>
<dbReference type="InterPro" id="IPR050179">
    <property type="entry name" value="Trans_hexapeptide_repeat"/>
</dbReference>
<dbReference type="Gene3D" id="2.160.10.10">
    <property type="entry name" value="Hexapeptide repeat proteins"/>
    <property type="match status" value="1"/>
</dbReference>
<reference evidence="4 5" key="1">
    <citation type="submission" date="2022-05" db="EMBL/GenBank/DDBJ databases">
        <title>Genome Sequencing of Bee-Associated Microbes.</title>
        <authorList>
            <person name="Dunlap C."/>
        </authorList>
    </citation>
    <scope>NUCLEOTIDE SEQUENCE [LARGE SCALE GENOMIC DNA]</scope>
    <source>
        <strain evidence="4 5">NRRL B-14421</strain>
    </source>
</reference>
<dbReference type="Gene3D" id="3.40.50.20">
    <property type="match status" value="1"/>
</dbReference>
<accession>A0ABT4G8Y4</accession>
<dbReference type="InterPro" id="IPR011004">
    <property type="entry name" value="Trimer_LpxA-like_sf"/>
</dbReference>
<protein>
    <submittedName>
        <fullName evidence="4">Acetyltransferase</fullName>
    </submittedName>
</protein>
<dbReference type="CDD" id="cd03360">
    <property type="entry name" value="LbH_AT_putative"/>
    <property type="match status" value="1"/>
</dbReference>
<dbReference type="NCBIfam" id="TIGR03570">
    <property type="entry name" value="NeuD_NnaD"/>
    <property type="match status" value="1"/>
</dbReference>